<evidence type="ECO:0000259" key="7">
    <source>
        <dbReference type="Pfam" id="PF09335"/>
    </source>
</evidence>
<feature type="transmembrane region" description="Helical" evidence="6">
    <location>
        <begin position="179"/>
        <end position="200"/>
    </location>
</feature>
<keyword evidence="2 6" id="KW-1003">Cell membrane</keyword>
<dbReference type="AlphaFoldDB" id="A0A0M0GF98"/>
<feature type="transmembrane region" description="Helical" evidence="6">
    <location>
        <begin position="150"/>
        <end position="167"/>
    </location>
</feature>
<feature type="transmembrane region" description="Helical" evidence="6">
    <location>
        <begin position="118"/>
        <end position="138"/>
    </location>
</feature>
<feature type="transmembrane region" description="Helical" evidence="6">
    <location>
        <begin position="35"/>
        <end position="58"/>
    </location>
</feature>
<sequence length="210" mass="24716">MRRWWIVIAYVILMIIGITYKDYLLEWLRTSDTSWLPAMFLFSVLISSIPFLPFTLFAGLMGVKFGALVGLLINWFGILFTSLIYFFLSRYYFRDYFTSYLGKYKGINKFQDQFEKNALMAILFGRMMVIIPHQVFNIYCGIADIPFRHFFIATAIGVLPPMFMLAYSGEQLFLSIHKLLLGLICYLLFLLCFFLCYKLLFNNKLEQSKK</sequence>
<proteinExistence type="inferred from homology"/>
<keyword evidence="4 6" id="KW-1133">Transmembrane helix</keyword>
<feature type="domain" description="VTT" evidence="7">
    <location>
        <begin position="52"/>
        <end position="170"/>
    </location>
</feature>
<evidence type="ECO:0000256" key="6">
    <source>
        <dbReference type="RuleBase" id="RU366058"/>
    </source>
</evidence>
<reference evidence="9" key="1">
    <citation type="submission" date="2015-07" db="EMBL/GenBank/DDBJ databases">
        <title>Fjat-10036 dsm4.</title>
        <authorList>
            <person name="Liu B."/>
            <person name="Wang J."/>
            <person name="Zhu Y."/>
            <person name="Liu G."/>
            <person name="Chen Q."/>
            <person name="Chen Z."/>
            <person name="Lan J."/>
            <person name="Che J."/>
            <person name="Ge C."/>
            <person name="Shi H."/>
            <person name="Pan Z."/>
            <person name="Liu X."/>
        </authorList>
    </citation>
    <scope>NUCLEOTIDE SEQUENCE [LARGE SCALE GENOMIC DNA]</scope>
    <source>
        <strain evidence="9">DSM 4</strain>
    </source>
</reference>
<evidence type="ECO:0000313" key="8">
    <source>
        <dbReference type="EMBL" id="KON88519.1"/>
    </source>
</evidence>
<keyword evidence="9" id="KW-1185">Reference proteome</keyword>
<accession>A0A0M0GF98</accession>
<dbReference type="STRING" id="1459.AF332_17995"/>
<evidence type="ECO:0000256" key="4">
    <source>
        <dbReference type="ARBA" id="ARBA00022989"/>
    </source>
</evidence>
<protein>
    <recommendedName>
        <fullName evidence="6">TVP38/TMEM64 family membrane protein</fullName>
    </recommendedName>
</protein>
<comment type="similarity">
    <text evidence="6">Belongs to the TVP38/TMEM64 family.</text>
</comment>
<dbReference type="InterPro" id="IPR015414">
    <property type="entry name" value="TMEM64"/>
</dbReference>
<feature type="transmembrane region" description="Helical" evidence="6">
    <location>
        <begin position="65"/>
        <end position="88"/>
    </location>
</feature>
<dbReference type="Proteomes" id="UP000037109">
    <property type="component" value="Unassembled WGS sequence"/>
</dbReference>
<evidence type="ECO:0000256" key="3">
    <source>
        <dbReference type="ARBA" id="ARBA00022692"/>
    </source>
</evidence>
<name>A0A0M0GF98_SPOGL</name>
<dbReference type="GO" id="GO:0005886">
    <property type="term" value="C:plasma membrane"/>
    <property type="evidence" value="ECO:0007669"/>
    <property type="project" value="UniProtKB-SubCell"/>
</dbReference>
<keyword evidence="3 6" id="KW-0812">Transmembrane</keyword>
<dbReference type="InterPro" id="IPR032816">
    <property type="entry name" value="VTT_dom"/>
</dbReference>
<evidence type="ECO:0000256" key="1">
    <source>
        <dbReference type="ARBA" id="ARBA00004651"/>
    </source>
</evidence>
<organism evidence="8 9">
    <name type="scientific">Sporosarcina globispora</name>
    <name type="common">Bacillus globisporus</name>
    <dbReference type="NCBI Taxonomy" id="1459"/>
    <lineage>
        <taxon>Bacteria</taxon>
        <taxon>Bacillati</taxon>
        <taxon>Bacillota</taxon>
        <taxon>Bacilli</taxon>
        <taxon>Bacillales</taxon>
        <taxon>Caryophanaceae</taxon>
        <taxon>Sporosarcina</taxon>
    </lineage>
</organism>
<dbReference type="PATRIC" id="fig|1459.3.peg.3948"/>
<evidence type="ECO:0000256" key="5">
    <source>
        <dbReference type="ARBA" id="ARBA00023136"/>
    </source>
</evidence>
<comment type="caution">
    <text evidence="8">The sequence shown here is derived from an EMBL/GenBank/DDBJ whole genome shotgun (WGS) entry which is preliminary data.</text>
</comment>
<gene>
    <name evidence="8" type="ORF">AF332_17995</name>
</gene>
<dbReference type="PANTHER" id="PTHR12677">
    <property type="entry name" value="GOLGI APPARATUS MEMBRANE PROTEIN TVP38-RELATED"/>
    <property type="match status" value="1"/>
</dbReference>
<evidence type="ECO:0000256" key="2">
    <source>
        <dbReference type="ARBA" id="ARBA00022475"/>
    </source>
</evidence>
<dbReference type="Pfam" id="PF09335">
    <property type="entry name" value="VTT_dom"/>
    <property type="match status" value="1"/>
</dbReference>
<evidence type="ECO:0000313" key="9">
    <source>
        <dbReference type="Proteomes" id="UP000037109"/>
    </source>
</evidence>
<comment type="subcellular location">
    <subcellularLocation>
        <location evidence="1 6">Cell membrane</location>
        <topology evidence="1 6">Multi-pass membrane protein</topology>
    </subcellularLocation>
</comment>
<keyword evidence="5 6" id="KW-0472">Membrane</keyword>
<dbReference type="OrthoDB" id="2381682at2"/>
<feature type="transmembrane region" description="Helical" evidence="6">
    <location>
        <begin position="5"/>
        <end position="23"/>
    </location>
</feature>
<dbReference type="PANTHER" id="PTHR12677:SF59">
    <property type="entry name" value="GOLGI APPARATUS MEMBRANE PROTEIN TVP38-RELATED"/>
    <property type="match status" value="1"/>
</dbReference>
<dbReference type="EMBL" id="LGUF01000007">
    <property type="protein sequence ID" value="KON88519.1"/>
    <property type="molecule type" value="Genomic_DNA"/>
</dbReference>